<dbReference type="EMBL" id="PXYL01000003">
    <property type="protein sequence ID" value="PSJ62365.1"/>
    <property type="molecule type" value="Genomic_DNA"/>
</dbReference>
<accession>A0A2P7SJ29</accession>
<dbReference type="AlphaFoldDB" id="A0A2P7SJ29"/>
<dbReference type="Gene3D" id="3.90.1530.10">
    <property type="entry name" value="Conserved hypothetical protein from pyrococcus furiosus pfu- 392566-001, ParB domain"/>
    <property type="match status" value="1"/>
</dbReference>
<comment type="caution">
    <text evidence="1">The sequence shown here is derived from an EMBL/GenBank/DDBJ whole genome shotgun (WGS) entry which is preliminary data.</text>
</comment>
<dbReference type="SUPFAM" id="SSF110849">
    <property type="entry name" value="ParB/Sulfiredoxin"/>
    <property type="match status" value="1"/>
</dbReference>
<gene>
    <name evidence="1" type="ORF">C7I85_08735</name>
</gene>
<keyword evidence="2" id="KW-1185">Reference proteome</keyword>
<dbReference type="InterPro" id="IPR014956">
    <property type="entry name" value="ParBc_2"/>
</dbReference>
<dbReference type="CDD" id="cd16390">
    <property type="entry name" value="ParB_N_Srx_like"/>
    <property type="match status" value="1"/>
</dbReference>
<evidence type="ECO:0000313" key="1">
    <source>
        <dbReference type="EMBL" id="PSJ62365.1"/>
    </source>
</evidence>
<dbReference type="PIRSF" id="PIRSF029669">
    <property type="entry name" value="UCP029669"/>
    <property type="match status" value="1"/>
</dbReference>
<dbReference type="RefSeq" id="WP_106723549.1">
    <property type="nucleotide sequence ID" value="NZ_PXYL01000003.1"/>
</dbReference>
<sequence length="206" mass="23461">MTVEMKPMVKPVPVEELRPTQMTVGYREVELKRKEIRNLTDKKAGTFLGHHFIPAVLGPKGRYHIVDHHHLARALHEEGVKEILITVIADLSALKKEPFLVFMDNRAWLHTFDAAGKRRNFSDLPKSIKDLADDPYRSLAGEVRRQGGYAKNNVPFSEFMWADYFRHNISAGEAEDDFDKAMKQAMKLAKATEASFLPGWCGPQDD</sequence>
<name>A0A2P7SJ29_9HYPH</name>
<dbReference type="Gene3D" id="1.10.8.10">
    <property type="entry name" value="DNA helicase RuvA subunit, C-terminal domain"/>
    <property type="match status" value="1"/>
</dbReference>
<dbReference type="InterPro" id="IPR016932">
    <property type="entry name" value="UCP029669"/>
</dbReference>
<reference evidence="1 2" key="1">
    <citation type="submission" date="2018-03" db="EMBL/GenBank/DDBJ databases">
        <title>The draft genome of Mesorhizobium soli JCM 19897.</title>
        <authorList>
            <person name="Li L."/>
            <person name="Liu L."/>
            <person name="Liang L."/>
            <person name="Wang T."/>
            <person name="Zhang X."/>
        </authorList>
    </citation>
    <scope>NUCLEOTIDE SEQUENCE [LARGE SCALE GENOMIC DNA]</scope>
    <source>
        <strain evidence="1 2">JCM 19897</strain>
    </source>
</reference>
<dbReference type="InterPro" id="IPR036086">
    <property type="entry name" value="ParB/Sulfiredoxin_sf"/>
</dbReference>
<evidence type="ECO:0000313" key="2">
    <source>
        <dbReference type="Proteomes" id="UP000240653"/>
    </source>
</evidence>
<dbReference type="OrthoDB" id="552416at2"/>
<protein>
    <submittedName>
        <fullName evidence="1">Chromosome partitioning protein ParB</fullName>
    </submittedName>
</protein>
<dbReference type="Proteomes" id="UP000240653">
    <property type="component" value="Unassembled WGS sequence"/>
</dbReference>
<dbReference type="Pfam" id="PF08857">
    <property type="entry name" value="ParBc_2"/>
    <property type="match status" value="1"/>
</dbReference>
<proteinExistence type="predicted"/>
<organism evidence="1 2">
    <name type="scientific">Pseudaminobacter soli</name>
    <name type="common">ex Li et al. 2025</name>
    <dbReference type="NCBI Taxonomy" id="1295366"/>
    <lineage>
        <taxon>Bacteria</taxon>
        <taxon>Pseudomonadati</taxon>
        <taxon>Pseudomonadota</taxon>
        <taxon>Alphaproteobacteria</taxon>
        <taxon>Hyphomicrobiales</taxon>
        <taxon>Phyllobacteriaceae</taxon>
        <taxon>Pseudaminobacter</taxon>
    </lineage>
</organism>